<evidence type="ECO:0000313" key="3">
    <source>
        <dbReference type="Proteomes" id="UP001165082"/>
    </source>
</evidence>
<organism evidence="2 3">
    <name type="scientific">Triparma retinervis</name>
    <dbReference type="NCBI Taxonomy" id="2557542"/>
    <lineage>
        <taxon>Eukaryota</taxon>
        <taxon>Sar</taxon>
        <taxon>Stramenopiles</taxon>
        <taxon>Ochrophyta</taxon>
        <taxon>Bolidophyceae</taxon>
        <taxon>Parmales</taxon>
        <taxon>Triparmaceae</taxon>
        <taxon>Triparma</taxon>
    </lineage>
</organism>
<dbReference type="OrthoDB" id="42321at2759"/>
<name>A0A9W7FFR9_9STRA</name>
<dbReference type="AlphaFoldDB" id="A0A9W7FFR9"/>
<protein>
    <submittedName>
        <fullName evidence="2">Uncharacterized protein</fullName>
    </submittedName>
</protein>
<dbReference type="Proteomes" id="UP001165082">
    <property type="component" value="Unassembled WGS sequence"/>
</dbReference>
<accession>A0A9W7FFR9</accession>
<feature type="chain" id="PRO_5040842790" evidence="1">
    <location>
        <begin position="33"/>
        <end position="130"/>
    </location>
</feature>
<feature type="signal peptide" evidence="1">
    <location>
        <begin position="1"/>
        <end position="32"/>
    </location>
</feature>
<sequence>MFNIPVKTIKKAGLRLSLSLVALGLQNTPVQGAWIAQQEDDGVTVFWNDGSAALSVKISYLGVLFTRMGEEPSLPYQLNESAVVRELLEEMEGFAKGDGGVVEEANRLVTFDEEGWAAMEKAKGMLIKDA</sequence>
<proteinExistence type="predicted"/>
<evidence type="ECO:0000256" key="1">
    <source>
        <dbReference type="SAM" id="SignalP"/>
    </source>
</evidence>
<keyword evidence="1" id="KW-0732">Signal</keyword>
<comment type="caution">
    <text evidence="2">The sequence shown here is derived from an EMBL/GenBank/DDBJ whole genome shotgun (WGS) entry which is preliminary data.</text>
</comment>
<evidence type="ECO:0000313" key="2">
    <source>
        <dbReference type="EMBL" id="GMI11310.1"/>
    </source>
</evidence>
<dbReference type="EMBL" id="BRXZ01000416">
    <property type="protein sequence ID" value="GMI11310.1"/>
    <property type="molecule type" value="Genomic_DNA"/>
</dbReference>
<gene>
    <name evidence="2" type="ORF">TrRE_jg8557</name>
</gene>
<reference evidence="2" key="1">
    <citation type="submission" date="2022-07" db="EMBL/GenBank/DDBJ databases">
        <title>Genome analysis of Parmales, a sister group of diatoms, reveals the evolutionary specialization of diatoms from phago-mixotrophs to photoautotrophs.</title>
        <authorList>
            <person name="Ban H."/>
            <person name="Sato S."/>
            <person name="Yoshikawa S."/>
            <person name="Kazumasa Y."/>
            <person name="Nakamura Y."/>
            <person name="Ichinomiya M."/>
            <person name="Saitoh K."/>
            <person name="Sato N."/>
            <person name="Blanc-Mathieu R."/>
            <person name="Endo H."/>
            <person name="Kuwata A."/>
            <person name="Ogata H."/>
        </authorList>
    </citation>
    <scope>NUCLEOTIDE SEQUENCE</scope>
</reference>
<keyword evidence="3" id="KW-1185">Reference proteome</keyword>